<name>A0A1B0BYD6_9MUSC</name>
<keyword evidence="1" id="KW-0472">Membrane</keyword>
<sequence>MTPSLAIQNVMNFVSSLTQPPYINHLVLLIKALSSSLLVCSTGEDFSCLGYFNNNNFRHLRQFGLMSDDPTIWWKAGLGVAAATVLGFVVLRTIQGVSSSSHF</sequence>
<keyword evidence="1" id="KW-1133">Transmembrane helix</keyword>
<keyword evidence="3" id="KW-1185">Reference proteome</keyword>
<feature type="transmembrane region" description="Helical" evidence="1">
    <location>
        <begin position="72"/>
        <end position="91"/>
    </location>
</feature>
<dbReference type="EnsemblMetazoa" id="GPPI044174-RA">
    <property type="protein sequence ID" value="GPPI044174-PA"/>
    <property type="gene ID" value="GPPI044174"/>
</dbReference>
<dbReference type="AlphaFoldDB" id="A0A1B0BYD6"/>
<reference evidence="3" key="1">
    <citation type="submission" date="2015-01" db="EMBL/GenBank/DDBJ databases">
        <authorList>
            <person name="Aksoy S."/>
            <person name="Warren W."/>
            <person name="Wilson R.K."/>
        </authorList>
    </citation>
    <scope>NUCLEOTIDE SEQUENCE [LARGE SCALE GENOMIC DNA]</scope>
    <source>
        <strain evidence="3">IAEA</strain>
    </source>
</reference>
<accession>A0A1B0BYD6</accession>
<evidence type="ECO:0000313" key="3">
    <source>
        <dbReference type="Proteomes" id="UP000092460"/>
    </source>
</evidence>
<dbReference type="EMBL" id="JXJN01022597">
    <property type="status" value="NOT_ANNOTATED_CDS"/>
    <property type="molecule type" value="Genomic_DNA"/>
</dbReference>
<keyword evidence="1" id="KW-0812">Transmembrane</keyword>
<evidence type="ECO:0000256" key="1">
    <source>
        <dbReference type="SAM" id="Phobius"/>
    </source>
</evidence>
<dbReference type="Proteomes" id="UP000092460">
    <property type="component" value="Unassembled WGS sequence"/>
</dbReference>
<dbReference type="STRING" id="67801.A0A1B0BYD6"/>
<evidence type="ECO:0000313" key="2">
    <source>
        <dbReference type="EnsemblMetazoa" id="GPPI044174-PA"/>
    </source>
</evidence>
<reference evidence="2" key="2">
    <citation type="submission" date="2020-05" db="UniProtKB">
        <authorList>
            <consortium name="EnsemblMetazoa"/>
        </authorList>
    </citation>
    <scope>IDENTIFICATION</scope>
    <source>
        <strain evidence="2">IAEA</strain>
    </source>
</reference>
<proteinExistence type="predicted"/>
<protein>
    <submittedName>
        <fullName evidence="2">Uncharacterized protein</fullName>
    </submittedName>
</protein>
<organism evidence="2 3">
    <name type="scientific">Glossina palpalis gambiensis</name>
    <dbReference type="NCBI Taxonomy" id="67801"/>
    <lineage>
        <taxon>Eukaryota</taxon>
        <taxon>Metazoa</taxon>
        <taxon>Ecdysozoa</taxon>
        <taxon>Arthropoda</taxon>
        <taxon>Hexapoda</taxon>
        <taxon>Insecta</taxon>
        <taxon>Pterygota</taxon>
        <taxon>Neoptera</taxon>
        <taxon>Endopterygota</taxon>
        <taxon>Diptera</taxon>
        <taxon>Brachycera</taxon>
        <taxon>Muscomorpha</taxon>
        <taxon>Hippoboscoidea</taxon>
        <taxon>Glossinidae</taxon>
        <taxon>Glossina</taxon>
    </lineage>
</organism>
<dbReference type="VEuPathDB" id="VectorBase:GPPI044174"/>